<evidence type="ECO:0000313" key="1">
    <source>
        <dbReference type="EMBL" id="AJF97463.1"/>
    </source>
</evidence>
<accession>A0A0B5IXH2</accession>
<evidence type="ECO:0008006" key="3">
    <source>
        <dbReference type="Google" id="ProtNLM"/>
    </source>
</evidence>
<dbReference type="EMBL" id="KP136319">
    <property type="protein sequence ID" value="AJF97463.1"/>
    <property type="molecule type" value="Genomic_DNA"/>
</dbReference>
<dbReference type="KEGG" id="vg:23462380"/>
<dbReference type="Proteomes" id="UP000202511">
    <property type="component" value="Segment"/>
</dbReference>
<organism evidence="1 2">
    <name type="scientific">Pandoravirus inopinatum</name>
    <dbReference type="NCBI Taxonomy" id="1605721"/>
    <lineage>
        <taxon>Viruses</taxon>
        <taxon>Pandoravirus</taxon>
    </lineage>
</organism>
<name>A0A0B5IXH2_9VIRU</name>
<dbReference type="InterPro" id="IPR036047">
    <property type="entry name" value="F-box-like_dom_sf"/>
</dbReference>
<evidence type="ECO:0000313" key="2">
    <source>
        <dbReference type="Proteomes" id="UP000202511"/>
    </source>
</evidence>
<dbReference type="RefSeq" id="YP_009119698.1">
    <property type="nucleotide sequence ID" value="NC_026440.1"/>
</dbReference>
<dbReference type="GeneID" id="23462380"/>
<dbReference type="SUPFAM" id="SSF81383">
    <property type="entry name" value="F-box domain"/>
    <property type="match status" value="1"/>
</dbReference>
<sequence>MATNCSLSGCVGFFLKGDMLSSFCSLSVAEFFAYPPMEMGSISTSIFDPAETKNAVAIDGDSSQSLPCRRGKRRRIDPFACLPIEIVVHTLVRLPLADIGRLASVSGASHLYVAPFSLPSTVPPPAPFFIADFLFPSSLTPPGVMGFALGIFPQIQDSHRVLYP</sequence>
<protein>
    <recommendedName>
        <fullName evidence="3">F-box domain-containing protein</fullName>
    </recommendedName>
</protein>
<proteinExistence type="predicted"/>
<reference evidence="1 2" key="1">
    <citation type="journal article" date="2015" name="Parasitol. Res.">
        <title>Viruses in close associations with free-living amoebae.</title>
        <authorList>
            <person name="Scheid P."/>
        </authorList>
    </citation>
    <scope>NUCLEOTIDE SEQUENCE [LARGE SCALE GENOMIC DNA]</scope>
    <source>
        <strain evidence="1">KlaHel</strain>
    </source>
</reference>